<dbReference type="EMBL" id="SGPK01000263">
    <property type="protein sequence ID" value="THH05411.1"/>
    <property type="molecule type" value="Genomic_DNA"/>
</dbReference>
<evidence type="ECO:0000256" key="7">
    <source>
        <dbReference type="ARBA" id="ARBA00022617"/>
    </source>
</evidence>
<evidence type="ECO:0000256" key="14">
    <source>
        <dbReference type="ARBA" id="ARBA00024146"/>
    </source>
</evidence>
<dbReference type="GO" id="GO:0046872">
    <property type="term" value="F:metal ion binding"/>
    <property type="evidence" value="ECO:0007669"/>
    <property type="project" value="UniProtKB-KW"/>
</dbReference>
<dbReference type="Pfam" id="PF03765">
    <property type="entry name" value="CRAL_TRIO_N"/>
    <property type="match status" value="1"/>
</dbReference>
<keyword evidence="8" id="KW-0479">Metal-binding</keyword>
<dbReference type="GO" id="GO:0005789">
    <property type="term" value="C:endoplasmic reticulum membrane"/>
    <property type="evidence" value="ECO:0007669"/>
    <property type="project" value="UniProtKB-SubCell"/>
</dbReference>
<evidence type="ECO:0000256" key="2">
    <source>
        <dbReference type="ARBA" id="ARBA00004406"/>
    </source>
</evidence>
<dbReference type="InterPro" id="IPR011074">
    <property type="entry name" value="CRAL/TRIO_N_dom"/>
</dbReference>
<comment type="similarity">
    <text evidence="3 16">Belongs to the SFH5 family.</text>
</comment>
<dbReference type="PANTHER" id="PTHR47669">
    <property type="entry name" value="PHOSPHATIDYLINOSITOL TRANSFER PROTEIN SFH5"/>
    <property type="match status" value="1"/>
</dbReference>
<keyword evidence="5 16" id="KW-0813">Transport</keyword>
<dbReference type="GO" id="GO:0005829">
    <property type="term" value="C:cytosol"/>
    <property type="evidence" value="ECO:0007669"/>
    <property type="project" value="TreeGrafter"/>
</dbReference>
<keyword evidence="9 16" id="KW-0256">Endoplasmic reticulum</keyword>
<comment type="caution">
    <text evidence="18">The sequence shown here is derived from an EMBL/GenBank/DDBJ whole genome shotgun (WGS) entry which is preliminary data.</text>
</comment>
<dbReference type="InterPro" id="IPR042938">
    <property type="entry name" value="Sfh5"/>
</dbReference>
<evidence type="ECO:0000259" key="17">
    <source>
        <dbReference type="PROSITE" id="PS50191"/>
    </source>
</evidence>
<feature type="domain" description="CRAL-TRIO" evidence="17">
    <location>
        <begin position="112"/>
        <end position="287"/>
    </location>
</feature>
<comment type="catalytic activity">
    <reaction evidence="14">
        <text>a 1,2-diacyl-sn-glycero-3-phospho-(1D-myo-inositol)(in) = a 1,2-diacyl-sn-glycero-3-phospho-(1D-myo-inositol)(out)</text>
        <dbReference type="Rhea" id="RHEA:38691"/>
        <dbReference type="ChEBI" id="CHEBI:57880"/>
    </reaction>
    <physiologicalReaction direction="left-to-right" evidence="14">
        <dbReference type="Rhea" id="RHEA:38692"/>
    </physiologicalReaction>
</comment>
<dbReference type="Proteomes" id="UP000308199">
    <property type="component" value="Unassembled WGS sequence"/>
</dbReference>
<proteinExistence type="inferred from homology"/>
<evidence type="ECO:0000256" key="5">
    <source>
        <dbReference type="ARBA" id="ARBA00022448"/>
    </source>
</evidence>
<dbReference type="AlphaFoldDB" id="A0A4S4L3K0"/>
<dbReference type="InterPro" id="IPR001251">
    <property type="entry name" value="CRAL-TRIO_dom"/>
</dbReference>
<gene>
    <name evidence="18" type="ORF">EW145_g4811</name>
</gene>
<evidence type="ECO:0000256" key="16">
    <source>
        <dbReference type="RuleBase" id="RU367059"/>
    </source>
</evidence>
<evidence type="ECO:0000256" key="9">
    <source>
        <dbReference type="ARBA" id="ARBA00022824"/>
    </source>
</evidence>
<keyword evidence="13 16" id="KW-0472">Membrane</keyword>
<keyword evidence="7" id="KW-0349">Heme</keyword>
<dbReference type="PANTHER" id="PTHR47669:SF1">
    <property type="entry name" value="PHOSPHATIDYLINOSITOL TRANSFER PROTEIN SFH5"/>
    <property type="match status" value="1"/>
</dbReference>
<dbReference type="CDD" id="cd00170">
    <property type="entry name" value="SEC14"/>
    <property type="match status" value="1"/>
</dbReference>
<evidence type="ECO:0000256" key="8">
    <source>
        <dbReference type="ARBA" id="ARBA00022723"/>
    </source>
</evidence>
<dbReference type="GO" id="GO:0043001">
    <property type="term" value="P:Golgi to plasma membrane protein transport"/>
    <property type="evidence" value="ECO:0007669"/>
    <property type="project" value="TreeGrafter"/>
</dbReference>
<dbReference type="GO" id="GO:0032541">
    <property type="term" value="C:cortical endoplasmic reticulum"/>
    <property type="evidence" value="ECO:0007669"/>
    <property type="project" value="TreeGrafter"/>
</dbReference>
<keyword evidence="12 16" id="KW-0445">Lipid transport</keyword>
<sequence>MADPVSVAATEPTPVATLAQPELNALTAKFTDAEWTALKEFRTTLPSVIDGVYKDEKPETIALWGVSIDPKGTPDARASIVLMKFLRARALKVEDAKKMLISTLKWRIDFKVDDLAKEDFPEEIFGNLGLIYGKDKEGRPMNYNIYGGNSDLKAVFGDVPRFIRWRVALMEKGMALLDFENVDQMIQVHDYEGVGMSSRDANSKKAASEATAIFQDYYPETLYKKFFVNVPAIFTWIFWLFKPLISAQTAAKMSVVGTGPKTIGKELLPFVEAKELPKQYGGEADAF</sequence>
<dbReference type="GO" id="GO:0017157">
    <property type="term" value="P:regulation of exocytosis"/>
    <property type="evidence" value="ECO:0007669"/>
    <property type="project" value="TreeGrafter"/>
</dbReference>
<evidence type="ECO:0000256" key="6">
    <source>
        <dbReference type="ARBA" id="ARBA00022490"/>
    </source>
</evidence>
<evidence type="ECO:0000256" key="15">
    <source>
        <dbReference type="ARBA" id="ARBA00024180"/>
    </source>
</evidence>
<dbReference type="SMART" id="SM00516">
    <property type="entry name" value="SEC14"/>
    <property type="match status" value="1"/>
</dbReference>
<evidence type="ECO:0000256" key="11">
    <source>
        <dbReference type="ARBA" id="ARBA00023004"/>
    </source>
</evidence>
<keyword evidence="6 16" id="KW-0963">Cytoplasm</keyword>
<evidence type="ECO:0000256" key="12">
    <source>
        <dbReference type="ARBA" id="ARBA00023055"/>
    </source>
</evidence>
<keyword evidence="19" id="KW-1185">Reference proteome</keyword>
<comment type="function">
    <text evidence="15">Non-classical phosphatidylinositol (PtdIns) transfer protein (PITP), which exhibits PtdIns-binding/transfer activity in the absence of detectable PtdCho-binding/transfer activity. Regulates PtdIns(4,5)P2 homeostasis at the plasma membrane. Heme-binding protein that may play a role in organic oxidant-induced stress responses.</text>
</comment>
<evidence type="ECO:0000256" key="3">
    <source>
        <dbReference type="ARBA" id="ARBA00006667"/>
    </source>
</evidence>
<dbReference type="Gene3D" id="3.40.525.10">
    <property type="entry name" value="CRAL-TRIO lipid binding domain"/>
    <property type="match status" value="1"/>
</dbReference>
<keyword evidence="11" id="KW-0408">Iron</keyword>
<evidence type="ECO:0000256" key="4">
    <source>
        <dbReference type="ARBA" id="ARBA00018320"/>
    </source>
</evidence>
<accession>A0A4S4L3K0</accession>
<organism evidence="18 19">
    <name type="scientific">Phellinidium pouzarii</name>
    <dbReference type="NCBI Taxonomy" id="167371"/>
    <lineage>
        <taxon>Eukaryota</taxon>
        <taxon>Fungi</taxon>
        <taxon>Dikarya</taxon>
        <taxon>Basidiomycota</taxon>
        <taxon>Agaricomycotina</taxon>
        <taxon>Agaricomycetes</taxon>
        <taxon>Hymenochaetales</taxon>
        <taxon>Hymenochaetaceae</taxon>
        <taxon>Phellinidium</taxon>
    </lineage>
</organism>
<dbReference type="InterPro" id="IPR036865">
    <property type="entry name" value="CRAL-TRIO_dom_sf"/>
</dbReference>
<comment type="subcellular location">
    <subcellularLocation>
        <location evidence="16">Cytoplasm</location>
    </subcellularLocation>
    <subcellularLocation>
        <location evidence="2 16">Endoplasmic reticulum membrane</location>
        <topology evidence="2 16">Peripheral membrane protein</topology>
    </subcellularLocation>
    <subcellularLocation>
        <location evidence="16">Microsome membrane</location>
        <topology evidence="16">Peripheral membrane protein</topology>
    </subcellularLocation>
</comment>
<dbReference type="InterPro" id="IPR036273">
    <property type="entry name" value="CRAL/TRIO_N_dom_sf"/>
</dbReference>
<evidence type="ECO:0000256" key="10">
    <source>
        <dbReference type="ARBA" id="ARBA00022848"/>
    </source>
</evidence>
<evidence type="ECO:0000256" key="1">
    <source>
        <dbReference type="ARBA" id="ARBA00001970"/>
    </source>
</evidence>
<comment type="cofactor">
    <cofactor evidence="1">
        <name>heme b</name>
        <dbReference type="ChEBI" id="CHEBI:60344"/>
    </cofactor>
</comment>
<name>A0A4S4L3K0_9AGAM</name>
<keyword evidence="10 16" id="KW-0492">Microsome</keyword>
<protein>
    <recommendedName>
        <fullName evidence="4 16">Phosphatidylinositol transfer protein SFH5</fullName>
        <shortName evidence="16">PITP SFH5</shortName>
    </recommendedName>
</protein>
<evidence type="ECO:0000313" key="19">
    <source>
        <dbReference type="Proteomes" id="UP000308199"/>
    </source>
</evidence>
<dbReference type="GO" id="GO:0005886">
    <property type="term" value="C:plasma membrane"/>
    <property type="evidence" value="ECO:0007669"/>
    <property type="project" value="TreeGrafter"/>
</dbReference>
<dbReference type="OrthoDB" id="75724at2759"/>
<dbReference type="SUPFAM" id="SSF52087">
    <property type="entry name" value="CRAL/TRIO domain"/>
    <property type="match status" value="1"/>
</dbReference>
<dbReference type="PROSITE" id="PS50191">
    <property type="entry name" value="CRAL_TRIO"/>
    <property type="match status" value="1"/>
</dbReference>
<dbReference type="GO" id="GO:0008526">
    <property type="term" value="F:phosphatidylinositol transfer activity"/>
    <property type="evidence" value="ECO:0007669"/>
    <property type="project" value="UniProtKB-UniRule"/>
</dbReference>
<dbReference type="Pfam" id="PF00650">
    <property type="entry name" value="CRAL_TRIO"/>
    <property type="match status" value="1"/>
</dbReference>
<evidence type="ECO:0000313" key="18">
    <source>
        <dbReference type="EMBL" id="THH05411.1"/>
    </source>
</evidence>
<reference evidence="18 19" key="1">
    <citation type="submission" date="2019-02" db="EMBL/GenBank/DDBJ databases">
        <title>Genome sequencing of the rare red list fungi Phellinidium pouzarii.</title>
        <authorList>
            <person name="Buettner E."/>
            <person name="Kellner H."/>
        </authorList>
    </citation>
    <scope>NUCLEOTIDE SEQUENCE [LARGE SCALE GENOMIC DNA]</scope>
    <source>
        <strain evidence="18 19">DSM 108285</strain>
    </source>
</reference>
<dbReference type="SUPFAM" id="SSF46938">
    <property type="entry name" value="CRAL/TRIO N-terminal domain"/>
    <property type="match status" value="1"/>
</dbReference>
<evidence type="ECO:0000256" key="13">
    <source>
        <dbReference type="ARBA" id="ARBA00023136"/>
    </source>
</evidence>